<evidence type="ECO:0000313" key="4">
    <source>
        <dbReference type="EMBL" id="KAL1490042.1"/>
    </source>
</evidence>
<name>A0ABD1E5T1_HYPHA</name>
<dbReference type="PRINTS" id="PR00906">
    <property type="entry name" value="SECA"/>
</dbReference>
<keyword evidence="5" id="KW-1185">Reference proteome</keyword>
<dbReference type="PANTHER" id="PTHR30612:SF0">
    <property type="entry name" value="CHLOROPLAST PROTEIN-TRANSPORTING ATPASE"/>
    <property type="match status" value="1"/>
</dbReference>
<dbReference type="PROSITE" id="PS51196">
    <property type="entry name" value="SECA_MOTOR_DEAD"/>
    <property type="match status" value="1"/>
</dbReference>
<keyword evidence="2" id="KW-0811">Translocation</keyword>
<dbReference type="EMBL" id="JBDJPC010000011">
    <property type="protein sequence ID" value="KAL1490042.1"/>
    <property type="molecule type" value="Genomic_DNA"/>
</dbReference>
<accession>A0ABD1E5T1</accession>
<dbReference type="InterPro" id="IPR014018">
    <property type="entry name" value="SecA_motor_DEAD"/>
</dbReference>
<organism evidence="4 5">
    <name type="scientific">Hypothenemus hampei</name>
    <name type="common">Coffee berry borer</name>
    <dbReference type="NCBI Taxonomy" id="57062"/>
    <lineage>
        <taxon>Eukaryota</taxon>
        <taxon>Metazoa</taxon>
        <taxon>Ecdysozoa</taxon>
        <taxon>Arthropoda</taxon>
        <taxon>Hexapoda</taxon>
        <taxon>Insecta</taxon>
        <taxon>Pterygota</taxon>
        <taxon>Neoptera</taxon>
        <taxon>Endopterygota</taxon>
        <taxon>Coleoptera</taxon>
        <taxon>Polyphaga</taxon>
        <taxon>Cucujiformia</taxon>
        <taxon>Curculionidae</taxon>
        <taxon>Scolytinae</taxon>
        <taxon>Hypothenemus</taxon>
    </lineage>
</organism>
<dbReference type="SUPFAM" id="SSF52540">
    <property type="entry name" value="P-loop containing nucleoside triphosphate hydrolases"/>
    <property type="match status" value="1"/>
</dbReference>
<gene>
    <name evidence="4" type="ORF">ABEB36_013953</name>
</gene>
<dbReference type="InterPro" id="IPR011115">
    <property type="entry name" value="SecA_DEAD"/>
</dbReference>
<comment type="caution">
    <text evidence="4">The sequence shown here is derived from an EMBL/GenBank/DDBJ whole genome shotgun (WGS) entry which is preliminary data.</text>
</comment>
<dbReference type="Proteomes" id="UP001566132">
    <property type="component" value="Unassembled WGS sequence"/>
</dbReference>
<sequence length="438" mass="48978">MQTNTKGHISQINTGEGKTTIISVVAALKVMQGYKTHIITSNNVLAADGVKDKKLFYDLLNITTTDNNPDDRYTDGPKACYNKDIVYGSITSFQFDWLRDSFEQLQTLGDEIKKQIKNQKDHLINKTILAQHLHQYAEDSIERWIEHAFTAKYKYKENVEYKISKDKDGENIITPVDNQNTDYIKKYGSKLSGVTGTLGSRSERNLLGSVFNLEFSVIPPFKPKKFKKFPGKISADDKFVNDVAIAALGELARTQIKHEYVDEKQQSAINKPRAVLIVCASILDVEIIAQEVDKEAKAAGLTQNSILDVCDIVIATNLAGRGTDFKTSARLEGNCGLHVILAFLPCNKRVEDQGLGRTGRQGNNGTGQIITKISELEALGIAVSDNENIEFKEVITRRDKLETMRVNDIADNKITELEFKGQLFNKFSSLYGSLKKKE</sequence>
<dbReference type="Pfam" id="PF07517">
    <property type="entry name" value="SecA_DEAD"/>
    <property type="match status" value="1"/>
</dbReference>
<reference evidence="4 5" key="1">
    <citation type="submission" date="2024-05" db="EMBL/GenBank/DDBJ databases">
        <title>Genetic variation in Jamaican populations of the coffee berry borer (Hypothenemus hampei).</title>
        <authorList>
            <person name="Errbii M."/>
            <person name="Myrie A."/>
        </authorList>
    </citation>
    <scope>NUCLEOTIDE SEQUENCE [LARGE SCALE GENOMIC DNA]</scope>
    <source>
        <strain evidence="4">JA-Hopewell-2020-01-JO</strain>
        <tissue evidence="4">Whole body</tissue>
    </source>
</reference>
<dbReference type="InterPro" id="IPR000185">
    <property type="entry name" value="SecA"/>
</dbReference>
<feature type="domain" description="SecA family profile" evidence="3">
    <location>
        <begin position="1"/>
        <end position="438"/>
    </location>
</feature>
<keyword evidence="1" id="KW-0813">Transport</keyword>
<dbReference type="InterPro" id="IPR027417">
    <property type="entry name" value="P-loop_NTPase"/>
</dbReference>
<dbReference type="AlphaFoldDB" id="A0ABD1E5T1"/>
<evidence type="ECO:0000256" key="1">
    <source>
        <dbReference type="ARBA" id="ARBA00022927"/>
    </source>
</evidence>
<dbReference type="GO" id="GO:0015031">
    <property type="term" value="P:protein transport"/>
    <property type="evidence" value="ECO:0007669"/>
    <property type="project" value="UniProtKB-KW"/>
</dbReference>
<dbReference type="PANTHER" id="PTHR30612">
    <property type="entry name" value="SECA INNER MEMBRANE COMPONENT OF SEC PROTEIN SECRETION SYSTEM"/>
    <property type="match status" value="1"/>
</dbReference>
<protein>
    <recommendedName>
        <fullName evidence="3">SecA family profile domain-containing protein</fullName>
    </recommendedName>
</protein>
<proteinExistence type="predicted"/>
<evidence type="ECO:0000256" key="2">
    <source>
        <dbReference type="ARBA" id="ARBA00023010"/>
    </source>
</evidence>
<keyword evidence="1" id="KW-0653">Protein transport</keyword>
<evidence type="ECO:0000313" key="5">
    <source>
        <dbReference type="Proteomes" id="UP001566132"/>
    </source>
</evidence>
<evidence type="ECO:0000259" key="3">
    <source>
        <dbReference type="PROSITE" id="PS51196"/>
    </source>
</evidence>
<dbReference type="Gene3D" id="3.40.50.300">
    <property type="entry name" value="P-loop containing nucleotide triphosphate hydrolases"/>
    <property type="match status" value="2"/>
</dbReference>